<feature type="compositionally biased region" description="Basic and acidic residues" evidence="8">
    <location>
        <begin position="320"/>
        <end position="350"/>
    </location>
</feature>
<reference evidence="11 12" key="1">
    <citation type="journal article" date="2020" name="G3 (Bethesda)">
        <title>Improved Reference Genome for Cyclotella cryptica CCMP332, a Model for Cell Wall Morphogenesis, Salinity Adaptation, and Lipid Production in Diatoms (Bacillariophyta).</title>
        <authorList>
            <person name="Roberts W.R."/>
            <person name="Downey K.M."/>
            <person name="Ruck E.C."/>
            <person name="Traller J.C."/>
            <person name="Alverson A.J."/>
        </authorList>
    </citation>
    <scope>NUCLEOTIDE SEQUENCE [LARGE SCALE GENOMIC DNA]</scope>
    <source>
        <strain evidence="11 12">CCMP332</strain>
    </source>
</reference>
<keyword evidence="5 9" id="KW-1133">Transmembrane helix</keyword>
<feature type="compositionally biased region" description="Polar residues" evidence="8">
    <location>
        <begin position="190"/>
        <end position="210"/>
    </location>
</feature>
<dbReference type="Proteomes" id="UP001516023">
    <property type="component" value="Unassembled WGS sequence"/>
</dbReference>
<comment type="subcellular location">
    <subcellularLocation>
        <location evidence="1">Cell membrane</location>
        <topology evidence="1">Multi-pass membrane protein</topology>
    </subcellularLocation>
</comment>
<evidence type="ECO:0008006" key="13">
    <source>
        <dbReference type="Google" id="ProtNLM"/>
    </source>
</evidence>
<evidence type="ECO:0000313" key="12">
    <source>
        <dbReference type="Proteomes" id="UP001516023"/>
    </source>
</evidence>
<keyword evidence="10" id="KW-0732">Signal</keyword>
<dbReference type="PANTHER" id="PTHR33281">
    <property type="entry name" value="UPF0187 PROTEIN YNEE"/>
    <property type="match status" value="1"/>
</dbReference>
<feature type="region of interest" description="Disordered" evidence="8">
    <location>
        <begin position="107"/>
        <end position="142"/>
    </location>
</feature>
<dbReference type="InterPro" id="IPR044669">
    <property type="entry name" value="YneE/VCCN1/2-like"/>
</dbReference>
<gene>
    <name evidence="11" type="ORF">HJC23_012000</name>
</gene>
<organism evidence="11 12">
    <name type="scientific">Cyclotella cryptica</name>
    <dbReference type="NCBI Taxonomy" id="29204"/>
    <lineage>
        <taxon>Eukaryota</taxon>
        <taxon>Sar</taxon>
        <taxon>Stramenopiles</taxon>
        <taxon>Ochrophyta</taxon>
        <taxon>Bacillariophyta</taxon>
        <taxon>Coscinodiscophyceae</taxon>
        <taxon>Thalassiosirophycidae</taxon>
        <taxon>Stephanodiscales</taxon>
        <taxon>Stephanodiscaceae</taxon>
        <taxon>Cyclotella</taxon>
    </lineage>
</organism>
<feature type="signal peptide" evidence="10">
    <location>
        <begin position="1"/>
        <end position="32"/>
    </location>
</feature>
<accession>A0ABD3QUI6</accession>
<evidence type="ECO:0000256" key="4">
    <source>
        <dbReference type="ARBA" id="ARBA00022692"/>
    </source>
</evidence>
<evidence type="ECO:0000256" key="5">
    <source>
        <dbReference type="ARBA" id="ARBA00022989"/>
    </source>
</evidence>
<feature type="region of interest" description="Disordered" evidence="8">
    <location>
        <begin position="742"/>
        <end position="761"/>
    </location>
</feature>
<dbReference type="AlphaFoldDB" id="A0ABD3QUI6"/>
<keyword evidence="7 9" id="KW-0472">Membrane</keyword>
<evidence type="ECO:0000256" key="3">
    <source>
        <dbReference type="ARBA" id="ARBA00022475"/>
    </source>
</evidence>
<keyword evidence="6" id="KW-0406">Ion transport</keyword>
<evidence type="ECO:0000256" key="2">
    <source>
        <dbReference type="ARBA" id="ARBA00022448"/>
    </source>
</evidence>
<evidence type="ECO:0000256" key="8">
    <source>
        <dbReference type="SAM" id="MobiDB-lite"/>
    </source>
</evidence>
<dbReference type="Pfam" id="PF25539">
    <property type="entry name" value="Bestrophin_2"/>
    <property type="match status" value="1"/>
</dbReference>
<dbReference type="GO" id="GO:0005886">
    <property type="term" value="C:plasma membrane"/>
    <property type="evidence" value="ECO:0007669"/>
    <property type="project" value="UniProtKB-SubCell"/>
</dbReference>
<keyword evidence="4 9" id="KW-0812">Transmembrane</keyword>
<keyword evidence="2" id="KW-0813">Transport</keyword>
<keyword evidence="12" id="KW-1185">Reference proteome</keyword>
<comment type="caution">
    <text evidence="11">The sequence shown here is derived from an EMBL/GenBank/DDBJ whole genome shotgun (WGS) entry which is preliminary data.</text>
</comment>
<proteinExistence type="predicted"/>
<evidence type="ECO:0000256" key="6">
    <source>
        <dbReference type="ARBA" id="ARBA00023065"/>
    </source>
</evidence>
<evidence type="ECO:0000256" key="7">
    <source>
        <dbReference type="ARBA" id="ARBA00023136"/>
    </source>
</evidence>
<feature type="region of interest" description="Disordered" evidence="8">
    <location>
        <begin position="165"/>
        <end position="283"/>
    </location>
</feature>
<dbReference type="GO" id="GO:0006811">
    <property type="term" value="P:monoatomic ion transport"/>
    <property type="evidence" value="ECO:0007669"/>
    <property type="project" value="UniProtKB-KW"/>
</dbReference>
<evidence type="ECO:0000313" key="11">
    <source>
        <dbReference type="EMBL" id="KAL3802676.1"/>
    </source>
</evidence>
<evidence type="ECO:0000256" key="1">
    <source>
        <dbReference type="ARBA" id="ARBA00004651"/>
    </source>
</evidence>
<keyword evidence="3" id="KW-1003">Cell membrane</keyword>
<feature type="chain" id="PRO_5044795100" description="Bestrophin homolog" evidence="10">
    <location>
        <begin position="33"/>
        <end position="778"/>
    </location>
</feature>
<protein>
    <recommendedName>
        <fullName evidence="13">Bestrophin homolog</fullName>
    </recommendedName>
</protein>
<name>A0ABD3QUI6_9STRA</name>
<feature type="compositionally biased region" description="Polar residues" evidence="8">
    <location>
        <begin position="111"/>
        <end position="124"/>
    </location>
</feature>
<dbReference type="EMBL" id="JABMIG020000018">
    <property type="protein sequence ID" value="KAL3802676.1"/>
    <property type="molecule type" value="Genomic_DNA"/>
</dbReference>
<evidence type="ECO:0000256" key="10">
    <source>
        <dbReference type="SAM" id="SignalP"/>
    </source>
</evidence>
<evidence type="ECO:0000256" key="9">
    <source>
        <dbReference type="SAM" id="Phobius"/>
    </source>
</evidence>
<dbReference type="PANTHER" id="PTHR33281:SF19">
    <property type="entry name" value="VOLTAGE-DEPENDENT ANION CHANNEL-FORMING PROTEIN YNEE"/>
    <property type="match status" value="1"/>
</dbReference>
<feature type="region of interest" description="Disordered" evidence="8">
    <location>
        <begin position="301"/>
        <end position="350"/>
    </location>
</feature>
<feature type="compositionally biased region" description="Basic and acidic residues" evidence="8">
    <location>
        <begin position="179"/>
        <end position="188"/>
    </location>
</feature>
<feature type="compositionally biased region" description="Basic and acidic residues" evidence="8">
    <location>
        <begin position="220"/>
        <end position="239"/>
    </location>
</feature>
<sequence>MKFPKKRKSSFASSRFFVATSFLLSFCDDVSATSRGYQPHFSASFAVKSKSGLSKNRDALAFVSMYPLDRRNLLGRGNFIQVGRPEQIHMNSPRQDHEYESSLRINGDINGDNSLNLTEGVNGSKNEDSLDMLSSPVEDDDYAMSIPKPLQITNGEGNLQEELTSSVDQENVLNGEEELQSRESKDAESISVQENITSNGTDADQQSSIGTLIRNFWASKDNDRSPDGDDRSEESRRWSEWMTAGKIVRPSTSSDTAVSDEATKTVDEGVSSTEKVESPTVVSVSAEAADGVAASSTMFAKMKQQSRKNKTGIEQKQQQKRQEKEAKQQLEQKQKQREEKHYREQRDRDPGRISAVDWSHNMFNILNSRILRDVKNPVFFACLWATFWSVAYKSLITIGSSPNKRVADLALRCASTMTMPTTAHSMMVSAMSLLLVFRTNSAYQRYAEGRKIWEDIVSTSRDFSRMVKLYEFAIGTSKCRRIRLLIASFPYLLRHRIRPSLLQLKKVNDPSFVRDPDNSLLLYPDVAMKDTDPEIAALAYDEEETGVSRRKTRELCWVDKRTLPWKLLPGTALDLCARAQNRPLWVVDRMAKELCVVEDMPPLFTNRERMALLAYTDKLSRSIGGCERIHQTVVPLNYARHALRSVTVWLWTLPFALIKDLGLLTGPIVAIIAWILFGVYEIGTRIEDPFQGTLRLSIYCDSIRRDVLADAIVRDTAFDLDGDGRITGDIDGDEDAIFEFESESDEYGEGDGPPKRKKVKAEKSYGFRSITSMVQNRD</sequence>
<feature type="transmembrane region" description="Helical" evidence="9">
    <location>
        <begin position="661"/>
        <end position="680"/>
    </location>
</feature>